<evidence type="ECO:0000313" key="1">
    <source>
        <dbReference type="EMBL" id="KAJ8923257.1"/>
    </source>
</evidence>
<sequence length="83" mass="9343">MQNTSSTEAEGKDIFGESENLGENEEVIRKKLSSCFEVSTKYITIAKIQRLHKYPMANYADFPIPYTTQVITVFLTASLAYGI</sequence>
<proteinExistence type="predicted"/>
<protein>
    <submittedName>
        <fullName evidence="1">Uncharacterized protein</fullName>
    </submittedName>
</protein>
<dbReference type="EMBL" id="JANEYG010000005">
    <property type="protein sequence ID" value="KAJ8923257.1"/>
    <property type="molecule type" value="Genomic_DNA"/>
</dbReference>
<accession>A0AAV8WAP1</accession>
<evidence type="ECO:0000313" key="2">
    <source>
        <dbReference type="Proteomes" id="UP001159042"/>
    </source>
</evidence>
<organism evidence="1 2">
    <name type="scientific">Exocentrus adspersus</name>
    <dbReference type="NCBI Taxonomy" id="1586481"/>
    <lineage>
        <taxon>Eukaryota</taxon>
        <taxon>Metazoa</taxon>
        <taxon>Ecdysozoa</taxon>
        <taxon>Arthropoda</taxon>
        <taxon>Hexapoda</taxon>
        <taxon>Insecta</taxon>
        <taxon>Pterygota</taxon>
        <taxon>Neoptera</taxon>
        <taxon>Endopterygota</taxon>
        <taxon>Coleoptera</taxon>
        <taxon>Polyphaga</taxon>
        <taxon>Cucujiformia</taxon>
        <taxon>Chrysomeloidea</taxon>
        <taxon>Cerambycidae</taxon>
        <taxon>Lamiinae</taxon>
        <taxon>Acanthocinini</taxon>
        <taxon>Exocentrus</taxon>
    </lineage>
</organism>
<keyword evidence="2" id="KW-1185">Reference proteome</keyword>
<dbReference type="Proteomes" id="UP001159042">
    <property type="component" value="Unassembled WGS sequence"/>
</dbReference>
<name>A0AAV8WAP1_9CUCU</name>
<gene>
    <name evidence="1" type="ORF">NQ315_001813</name>
</gene>
<comment type="caution">
    <text evidence="1">The sequence shown here is derived from an EMBL/GenBank/DDBJ whole genome shotgun (WGS) entry which is preliminary data.</text>
</comment>
<reference evidence="1 2" key="1">
    <citation type="journal article" date="2023" name="Insect Mol. Biol.">
        <title>Genome sequencing provides insights into the evolution of gene families encoding plant cell wall-degrading enzymes in longhorned beetles.</title>
        <authorList>
            <person name="Shin N.R."/>
            <person name="Okamura Y."/>
            <person name="Kirsch R."/>
            <person name="Pauchet Y."/>
        </authorList>
    </citation>
    <scope>NUCLEOTIDE SEQUENCE [LARGE SCALE GENOMIC DNA]</scope>
    <source>
        <strain evidence="1">EAD_L_NR</strain>
    </source>
</reference>
<dbReference type="AlphaFoldDB" id="A0AAV8WAP1"/>